<name>A0ABW2EIM3_9BACI</name>
<keyword evidence="1" id="KW-0678">Repressor</keyword>
<dbReference type="Gene3D" id="1.10.10.60">
    <property type="entry name" value="Homeodomain-like"/>
    <property type="match status" value="1"/>
</dbReference>
<dbReference type="InterPro" id="IPR009057">
    <property type="entry name" value="Homeodomain-like_sf"/>
</dbReference>
<evidence type="ECO:0000259" key="4">
    <source>
        <dbReference type="PROSITE" id="PS50977"/>
    </source>
</evidence>
<proteinExistence type="predicted"/>
<dbReference type="InterPro" id="IPR036271">
    <property type="entry name" value="Tet_transcr_reg_TetR-rel_C_sf"/>
</dbReference>
<evidence type="ECO:0000256" key="1">
    <source>
        <dbReference type="ARBA" id="ARBA00022491"/>
    </source>
</evidence>
<gene>
    <name evidence="5" type="ORF">ACFQIC_09790</name>
</gene>
<evidence type="ECO:0000313" key="5">
    <source>
        <dbReference type="EMBL" id="MFC7062148.1"/>
    </source>
</evidence>
<comment type="caution">
    <text evidence="5">The sequence shown here is derived from an EMBL/GenBank/DDBJ whole genome shotgun (WGS) entry which is preliminary data.</text>
</comment>
<evidence type="ECO:0000256" key="2">
    <source>
        <dbReference type="ARBA" id="ARBA00023125"/>
    </source>
</evidence>
<evidence type="ECO:0000256" key="3">
    <source>
        <dbReference type="PROSITE-ProRule" id="PRU00335"/>
    </source>
</evidence>
<dbReference type="Gene3D" id="1.10.357.10">
    <property type="entry name" value="Tetracycline Repressor, domain 2"/>
    <property type="match status" value="1"/>
</dbReference>
<dbReference type="Pfam" id="PF17932">
    <property type="entry name" value="TetR_C_24"/>
    <property type="match status" value="1"/>
</dbReference>
<dbReference type="InterPro" id="IPR001647">
    <property type="entry name" value="HTH_TetR"/>
</dbReference>
<dbReference type="InterPro" id="IPR041490">
    <property type="entry name" value="KstR2_TetR_C"/>
</dbReference>
<feature type="DNA-binding region" description="H-T-H motif" evidence="3">
    <location>
        <begin position="22"/>
        <end position="41"/>
    </location>
</feature>
<keyword evidence="2 3" id="KW-0238">DNA-binding</keyword>
<dbReference type="PANTHER" id="PTHR43479">
    <property type="entry name" value="ACREF/ENVCD OPERON REPRESSOR-RELATED"/>
    <property type="match status" value="1"/>
</dbReference>
<dbReference type="SUPFAM" id="SSF46689">
    <property type="entry name" value="Homeodomain-like"/>
    <property type="match status" value="1"/>
</dbReference>
<keyword evidence="6" id="KW-1185">Reference proteome</keyword>
<dbReference type="InterPro" id="IPR023772">
    <property type="entry name" value="DNA-bd_HTH_TetR-type_CS"/>
</dbReference>
<sequence>MKQKLIDASIHLFDEKGFTETSVQDIAGEIKVTKGTFYYYFKSKQELLRDIHLNYIGYLLSQQDEIINDTSRDSRNKLHDTVFMLIHSIRNRRKSARIFFREMRNLAPEYLEQNMEKRDLFRKNVQGIVEEGVRKGCFQEDLNTDMITRGILGVANWSYYWFNPEGDVSDEELTNIYLEMILNGINKK</sequence>
<dbReference type="PROSITE" id="PS50977">
    <property type="entry name" value="HTH_TETR_2"/>
    <property type="match status" value="1"/>
</dbReference>
<feature type="domain" description="HTH tetR-type" evidence="4">
    <location>
        <begin position="1"/>
        <end position="59"/>
    </location>
</feature>
<evidence type="ECO:0000313" key="6">
    <source>
        <dbReference type="Proteomes" id="UP001596410"/>
    </source>
</evidence>
<dbReference type="InterPro" id="IPR050624">
    <property type="entry name" value="HTH-type_Tx_Regulator"/>
</dbReference>
<dbReference type="Pfam" id="PF00440">
    <property type="entry name" value="TetR_N"/>
    <property type="match status" value="1"/>
</dbReference>
<reference evidence="6" key="1">
    <citation type="journal article" date="2019" name="Int. J. Syst. Evol. Microbiol.">
        <title>The Global Catalogue of Microorganisms (GCM) 10K type strain sequencing project: providing services to taxonomists for standard genome sequencing and annotation.</title>
        <authorList>
            <consortium name="The Broad Institute Genomics Platform"/>
            <consortium name="The Broad Institute Genome Sequencing Center for Infectious Disease"/>
            <person name="Wu L."/>
            <person name="Ma J."/>
        </authorList>
    </citation>
    <scope>NUCLEOTIDE SEQUENCE [LARGE SCALE GENOMIC DNA]</scope>
    <source>
        <strain evidence="6">CGMCC 4.1621</strain>
    </source>
</reference>
<organism evidence="5 6">
    <name type="scientific">Halobacillus seohaensis</name>
    <dbReference type="NCBI Taxonomy" id="447421"/>
    <lineage>
        <taxon>Bacteria</taxon>
        <taxon>Bacillati</taxon>
        <taxon>Bacillota</taxon>
        <taxon>Bacilli</taxon>
        <taxon>Bacillales</taxon>
        <taxon>Bacillaceae</taxon>
        <taxon>Halobacillus</taxon>
    </lineage>
</organism>
<dbReference type="PANTHER" id="PTHR43479:SF11">
    <property type="entry name" value="ACREF_ENVCD OPERON REPRESSOR-RELATED"/>
    <property type="match status" value="1"/>
</dbReference>
<dbReference type="SUPFAM" id="SSF48498">
    <property type="entry name" value="Tetracyclin repressor-like, C-terminal domain"/>
    <property type="match status" value="1"/>
</dbReference>
<protein>
    <submittedName>
        <fullName evidence="5">TetR/AcrR family transcriptional regulator</fullName>
    </submittedName>
</protein>
<dbReference type="EMBL" id="JBHSZV010000025">
    <property type="protein sequence ID" value="MFC7062148.1"/>
    <property type="molecule type" value="Genomic_DNA"/>
</dbReference>
<dbReference type="PRINTS" id="PR00455">
    <property type="entry name" value="HTHTETR"/>
</dbReference>
<accession>A0ABW2EIM3</accession>
<dbReference type="RefSeq" id="WP_204708087.1">
    <property type="nucleotide sequence ID" value="NZ_JBHSZV010000025.1"/>
</dbReference>
<dbReference type="PROSITE" id="PS01081">
    <property type="entry name" value="HTH_TETR_1"/>
    <property type="match status" value="1"/>
</dbReference>
<dbReference type="Proteomes" id="UP001596410">
    <property type="component" value="Unassembled WGS sequence"/>
</dbReference>